<proteinExistence type="inferred from homology"/>
<feature type="domain" description="MurNAc-LAA" evidence="10">
    <location>
        <begin position="135"/>
        <end position="290"/>
    </location>
</feature>
<keyword evidence="5" id="KW-0732">Signal</keyword>
<keyword evidence="7" id="KW-0378">Hydrolase</keyword>
<dbReference type="Proteomes" id="UP000242222">
    <property type="component" value="Unassembled WGS sequence"/>
</dbReference>
<comment type="catalytic activity">
    <reaction evidence="1">
        <text>Hydrolyzes the link between N-acetylmuramoyl residues and L-amino acid residues in certain cell-wall glycopeptides.</text>
        <dbReference type="EC" id="3.5.1.28"/>
    </reaction>
</comment>
<evidence type="ECO:0000256" key="2">
    <source>
        <dbReference type="ARBA" id="ARBA00004418"/>
    </source>
</evidence>
<evidence type="ECO:0000259" key="10">
    <source>
        <dbReference type="SMART" id="SM00646"/>
    </source>
</evidence>
<dbReference type="PANTHER" id="PTHR30404:SF2">
    <property type="entry name" value="N-ACETYLMURAMOYL-L-ALANINE AMIDASE AMIA"/>
    <property type="match status" value="1"/>
</dbReference>
<sequence length="302" mass="33448">MLRYNNGQYLLVDAIVKPIKSLTPLVSRRQLLLCGLALALTGTKSVFAAAEGSRPRLSGYHNYPKRTVPGRKRIVMIDPGHGGIDPGAIGEEGSEEKHVVLEIARYVRMLLQHHPTIEAMLTRDSDHFIPLYERVEIAHRHGANLFMSIHADGFTSPIAHGASVFALSTRGASSTMAKYLANRENSADRFGGAQVEAKDRYLQEIIFDLVQTNTIKKSLTLGKHVLNQIRPIHHLHSQHTEQAAFAVLKSPSIPSVLVETSFITNPQEERLLDTSVFRQKIAGAIVDGIIGFFNEVDGVHRR</sequence>
<keyword evidence="12" id="KW-1185">Reference proteome</keyword>
<dbReference type="PANTHER" id="PTHR30404">
    <property type="entry name" value="N-ACETYLMURAMOYL-L-ALANINE AMIDASE"/>
    <property type="match status" value="1"/>
</dbReference>
<evidence type="ECO:0000256" key="9">
    <source>
        <dbReference type="ARBA" id="ARBA00074579"/>
    </source>
</evidence>
<dbReference type="Gene3D" id="3.40.630.40">
    <property type="entry name" value="Zn-dependent exopeptidases"/>
    <property type="match status" value="1"/>
</dbReference>
<dbReference type="EC" id="3.5.1.28" evidence="4"/>
<comment type="similarity">
    <text evidence="3">Belongs to the N-acetylmuramoyl-L-alanine amidase 3 family.</text>
</comment>
<dbReference type="STRING" id="1367852.SAMN05216516_102499"/>
<dbReference type="GO" id="GO:0030288">
    <property type="term" value="C:outer membrane-bounded periplasmic space"/>
    <property type="evidence" value="ECO:0007669"/>
    <property type="project" value="TreeGrafter"/>
</dbReference>
<dbReference type="InterPro" id="IPR002508">
    <property type="entry name" value="MurNAc-LAA_cat"/>
</dbReference>
<keyword evidence="8" id="KW-0961">Cell wall biogenesis/degradation</keyword>
<evidence type="ECO:0000313" key="11">
    <source>
        <dbReference type="EMBL" id="SFN12937.1"/>
    </source>
</evidence>
<evidence type="ECO:0000256" key="5">
    <source>
        <dbReference type="ARBA" id="ARBA00022729"/>
    </source>
</evidence>
<dbReference type="InterPro" id="IPR050695">
    <property type="entry name" value="N-acetylmuramoyl_amidase_3"/>
</dbReference>
<dbReference type="CDD" id="cd02696">
    <property type="entry name" value="MurNAc-LAA"/>
    <property type="match status" value="1"/>
</dbReference>
<reference evidence="12" key="1">
    <citation type="submission" date="2016-10" db="EMBL/GenBank/DDBJ databases">
        <authorList>
            <person name="Varghese N."/>
            <person name="Submissions S."/>
        </authorList>
    </citation>
    <scope>NUCLEOTIDE SEQUENCE [LARGE SCALE GENOMIC DNA]</scope>
    <source>
        <strain evidence="12">N6PO6</strain>
    </source>
</reference>
<dbReference type="FunFam" id="3.40.630.40:FF:000002">
    <property type="entry name" value="N-acetylmuramoyl-L-alanine amidase AmiA"/>
    <property type="match status" value="1"/>
</dbReference>
<evidence type="ECO:0000256" key="4">
    <source>
        <dbReference type="ARBA" id="ARBA00011901"/>
    </source>
</evidence>
<gene>
    <name evidence="11" type="ORF">SAMN05216516_102499</name>
</gene>
<keyword evidence="6" id="KW-0574">Periplasm</keyword>
<evidence type="ECO:0000256" key="7">
    <source>
        <dbReference type="ARBA" id="ARBA00022801"/>
    </source>
</evidence>
<organism evidence="11 12">
    <name type="scientific">Izhakiella capsodis</name>
    <dbReference type="NCBI Taxonomy" id="1367852"/>
    <lineage>
        <taxon>Bacteria</taxon>
        <taxon>Pseudomonadati</taxon>
        <taxon>Pseudomonadota</taxon>
        <taxon>Gammaproteobacteria</taxon>
        <taxon>Enterobacterales</taxon>
        <taxon>Erwiniaceae</taxon>
        <taxon>Izhakiella</taxon>
    </lineage>
</organism>
<dbReference type="OrthoDB" id="9806267at2"/>
<evidence type="ECO:0000256" key="3">
    <source>
        <dbReference type="ARBA" id="ARBA00010860"/>
    </source>
</evidence>
<dbReference type="SMART" id="SM00646">
    <property type="entry name" value="Ami_3"/>
    <property type="match status" value="1"/>
</dbReference>
<dbReference type="AlphaFoldDB" id="A0A1I4WHM9"/>
<dbReference type="GO" id="GO:0008745">
    <property type="term" value="F:N-acetylmuramoyl-L-alanine amidase activity"/>
    <property type="evidence" value="ECO:0007669"/>
    <property type="project" value="UniProtKB-EC"/>
</dbReference>
<dbReference type="GO" id="GO:0071555">
    <property type="term" value="P:cell wall organization"/>
    <property type="evidence" value="ECO:0007669"/>
    <property type="project" value="UniProtKB-KW"/>
</dbReference>
<dbReference type="GO" id="GO:0009253">
    <property type="term" value="P:peptidoglycan catabolic process"/>
    <property type="evidence" value="ECO:0007669"/>
    <property type="project" value="InterPro"/>
</dbReference>
<evidence type="ECO:0000256" key="8">
    <source>
        <dbReference type="ARBA" id="ARBA00023316"/>
    </source>
</evidence>
<evidence type="ECO:0000256" key="6">
    <source>
        <dbReference type="ARBA" id="ARBA00022764"/>
    </source>
</evidence>
<comment type="subcellular location">
    <subcellularLocation>
        <location evidence="2">Periplasm</location>
    </subcellularLocation>
</comment>
<protein>
    <recommendedName>
        <fullName evidence="9">N-acetylmuramoyl-L-alanine amidase AmiA</fullName>
        <ecNumber evidence="4">3.5.1.28</ecNumber>
    </recommendedName>
</protein>
<dbReference type="NCBIfam" id="NF007652">
    <property type="entry name" value="PRK10319.1"/>
    <property type="match status" value="1"/>
</dbReference>
<evidence type="ECO:0000256" key="1">
    <source>
        <dbReference type="ARBA" id="ARBA00001561"/>
    </source>
</evidence>
<dbReference type="Pfam" id="PF01520">
    <property type="entry name" value="Amidase_3"/>
    <property type="match status" value="1"/>
</dbReference>
<dbReference type="EMBL" id="FOVC01000002">
    <property type="protein sequence ID" value="SFN12937.1"/>
    <property type="molecule type" value="Genomic_DNA"/>
</dbReference>
<dbReference type="SUPFAM" id="SSF53187">
    <property type="entry name" value="Zn-dependent exopeptidases"/>
    <property type="match status" value="1"/>
</dbReference>
<accession>A0A1I4WHM9</accession>
<evidence type="ECO:0000313" key="12">
    <source>
        <dbReference type="Proteomes" id="UP000242222"/>
    </source>
</evidence>
<name>A0A1I4WHM9_9GAMM</name>